<gene>
    <name evidence="2" type="ORF">BCAL_1104</name>
</gene>
<organism evidence="2 3">
    <name type="scientific">Bifidobacterium callitrichos DSM 23973</name>
    <dbReference type="NCBI Taxonomy" id="1437609"/>
    <lineage>
        <taxon>Bacteria</taxon>
        <taxon>Bacillati</taxon>
        <taxon>Actinomycetota</taxon>
        <taxon>Actinomycetes</taxon>
        <taxon>Bifidobacteriales</taxon>
        <taxon>Bifidobacteriaceae</taxon>
        <taxon>Bifidobacterium</taxon>
    </lineage>
</organism>
<dbReference type="Proteomes" id="UP000029072">
    <property type="component" value="Unassembled WGS sequence"/>
</dbReference>
<keyword evidence="1" id="KW-0472">Membrane</keyword>
<evidence type="ECO:0000256" key="1">
    <source>
        <dbReference type="SAM" id="Phobius"/>
    </source>
</evidence>
<protein>
    <submittedName>
        <fullName evidence="2">Uncharacterized protein</fullName>
    </submittedName>
</protein>
<name>A0A086ZXX3_9BIFI</name>
<keyword evidence="1" id="KW-0812">Transmembrane</keyword>
<dbReference type="eggNOG" id="ENOG5031YK0">
    <property type="taxonomic scope" value="Bacteria"/>
</dbReference>
<accession>A0A086ZXX3</accession>
<dbReference type="EMBL" id="JGYS01000022">
    <property type="protein sequence ID" value="KFI51373.1"/>
    <property type="molecule type" value="Genomic_DNA"/>
</dbReference>
<sequence>MKYADNSTKANRKTSLGRKVVYAAVAFVVAAAIAVGLILTGVIPMRRGSAGLPCDDLTSYQSTQDAYDTHRSTIDSIKAVGKGVSITVKHADCPTASQDEGYLEITYRDEDERNAIMKILDQSELGIYASLVQSGGAGLF</sequence>
<dbReference type="STRING" id="1437609.BCAL_1104"/>
<dbReference type="OrthoDB" id="3234291at2"/>
<dbReference type="RefSeq" id="WP_043166352.1">
    <property type="nucleotide sequence ID" value="NZ_JDUV01000012.1"/>
</dbReference>
<reference evidence="2 3" key="1">
    <citation type="submission" date="2014-03" db="EMBL/GenBank/DDBJ databases">
        <title>Genomics of Bifidobacteria.</title>
        <authorList>
            <person name="Ventura M."/>
            <person name="Milani C."/>
            <person name="Lugli G.A."/>
        </authorList>
    </citation>
    <scope>NUCLEOTIDE SEQUENCE [LARGE SCALE GENOMIC DNA]</scope>
    <source>
        <strain evidence="2 3">DSM 23973</strain>
    </source>
</reference>
<keyword evidence="1" id="KW-1133">Transmembrane helix</keyword>
<proteinExistence type="predicted"/>
<dbReference type="AlphaFoldDB" id="A0A086ZXX3"/>
<feature type="transmembrane region" description="Helical" evidence="1">
    <location>
        <begin position="20"/>
        <end position="43"/>
    </location>
</feature>
<evidence type="ECO:0000313" key="2">
    <source>
        <dbReference type="EMBL" id="KFI51373.1"/>
    </source>
</evidence>
<evidence type="ECO:0000313" key="3">
    <source>
        <dbReference type="Proteomes" id="UP000029072"/>
    </source>
</evidence>
<comment type="caution">
    <text evidence="2">The sequence shown here is derived from an EMBL/GenBank/DDBJ whole genome shotgun (WGS) entry which is preliminary data.</text>
</comment>